<dbReference type="EMBL" id="CP122283">
    <property type="protein sequence ID" value="WGF40043.1"/>
    <property type="molecule type" value="Genomic_DNA"/>
</dbReference>
<evidence type="ECO:0000313" key="3">
    <source>
        <dbReference type="Proteomes" id="UP001244564"/>
    </source>
</evidence>
<evidence type="ECO:0000256" key="1">
    <source>
        <dbReference type="SAM" id="SignalP"/>
    </source>
</evidence>
<name>A0ABY8KKM2_9BACI</name>
<proteinExistence type="predicted"/>
<gene>
    <name evidence="2" type="ORF">QBO96_07175</name>
</gene>
<dbReference type="RefSeq" id="WP_227744900.1">
    <property type="nucleotide sequence ID" value="NZ_CP122283.1"/>
</dbReference>
<protein>
    <submittedName>
        <fullName evidence="2">Uncharacterized protein</fullName>
    </submittedName>
</protein>
<keyword evidence="3" id="KW-1185">Reference proteome</keyword>
<sequence length="250" mass="28095">MKKKLIFFVMVMFLAFQPLSVNLGALAKEKNETTDTTDCNSCSQQAPLQIEKNGFLNDSVVVNEVKQDLDIAENFTHSEYSREDFDWQNTEYMDYGKNKDGLMIPYKKNNESFDIRLLTTYDKTTGEVGEFIIMKSTLDIENNEINVTYATLNNEDMLGMTLEVGTNKVIDKQVYFDENSEVSLLSTNSAKAGYWSDSWECLKNYWYDAPELTKQICSAACASVIFGGNVVGAVACASCLGSHVMVCLIH</sequence>
<keyword evidence="1" id="KW-0732">Signal</keyword>
<evidence type="ECO:0000313" key="2">
    <source>
        <dbReference type="EMBL" id="WGF40043.1"/>
    </source>
</evidence>
<organism evidence="2 3">
    <name type="scientific">Lysinibacillus capsici</name>
    <dbReference type="NCBI Taxonomy" id="2115968"/>
    <lineage>
        <taxon>Bacteria</taxon>
        <taxon>Bacillati</taxon>
        <taxon>Bacillota</taxon>
        <taxon>Bacilli</taxon>
        <taxon>Bacillales</taxon>
        <taxon>Bacillaceae</taxon>
        <taxon>Lysinibacillus</taxon>
    </lineage>
</organism>
<accession>A0ABY8KKM2</accession>
<reference evidence="2 3" key="1">
    <citation type="submission" date="2023-04" db="EMBL/GenBank/DDBJ databases">
        <title>Genomic of Lysinibacillus capsici TSBLM.</title>
        <authorList>
            <person name="Hu X.S."/>
            <person name="Yu C.H."/>
        </authorList>
    </citation>
    <scope>NUCLEOTIDE SEQUENCE [LARGE SCALE GENOMIC DNA]</scope>
    <source>
        <strain evidence="2 3">TSBLM</strain>
    </source>
</reference>
<feature type="signal peptide" evidence="1">
    <location>
        <begin position="1"/>
        <end position="20"/>
    </location>
</feature>
<feature type="chain" id="PRO_5045308046" evidence="1">
    <location>
        <begin position="21"/>
        <end position="250"/>
    </location>
</feature>
<dbReference type="Proteomes" id="UP001244564">
    <property type="component" value="Chromosome"/>
</dbReference>